<keyword evidence="2 4" id="KW-0479">Metal-binding</keyword>
<dbReference type="PANTHER" id="PTHR46124:SF2">
    <property type="entry name" value="D-AMINOACYL-TRNA DEACYLASE"/>
    <property type="match status" value="1"/>
</dbReference>
<feature type="binding site" evidence="4">
    <location>
        <position position="204"/>
    </location>
    <ligand>
        <name>a divalent metal cation</name>
        <dbReference type="ChEBI" id="CHEBI:60240"/>
        <label>1</label>
    </ligand>
</feature>
<comment type="caution">
    <text evidence="5">The sequence shown here is derived from an EMBL/GenBank/DDBJ whole genome shotgun (WGS) entry which is preliminary data.</text>
</comment>
<feature type="binding site" evidence="4">
    <location>
        <position position="92"/>
    </location>
    <ligand>
        <name>a divalent metal cation</name>
        <dbReference type="ChEBI" id="CHEBI:60240"/>
        <label>1</label>
    </ligand>
</feature>
<dbReference type="OrthoDB" id="9810005at2"/>
<comment type="similarity">
    <text evidence="1">Belongs to the metallo-dependent hydrolases superfamily. TatD-type hydrolase family.</text>
</comment>
<dbReference type="PANTHER" id="PTHR46124">
    <property type="entry name" value="D-AMINOACYL-TRNA DEACYLASE"/>
    <property type="match status" value="1"/>
</dbReference>
<evidence type="ECO:0000256" key="4">
    <source>
        <dbReference type="PIRSR" id="PIRSR005902-1"/>
    </source>
</evidence>
<sequence length="263" mass="29512">MLIDSHVNLHGEKFADDLPEVITRAKAAGVKGMLNICCNIKDYEATVNVAKLSEAIWASVGTHPHDAKENPNITAQQLVDLALHPKIIGIGETGLDFHYGYSSEAEQRFNFQAHIEAARELQIPLIIHTREADDLMRKILDREMSKGTFPALLHCYTSGLELAKDAIDMGLYFSVSGIVTFKNAHDVRSIIEIMPDERIMIETDCPYLAPVPHRGRRNEPAYVHEVCQGLAEVKGWTYEEAAQHTTNAFFNLFQKADRGLLWD</sequence>
<feature type="binding site" evidence="4">
    <location>
        <position position="154"/>
    </location>
    <ligand>
        <name>a divalent metal cation</name>
        <dbReference type="ChEBI" id="CHEBI:60240"/>
        <label>2</label>
    </ligand>
</feature>
<dbReference type="AlphaFoldDB" id="A0A420WKC5"/>
<dbReference type="GO" id="GO:0046872">
    <property type="term" value="F:metal ion binding"/>
    <property type="evidence" value="ECO:0007669"/>
    <property type="project" value="UniProtKB-KW"/>
</dbReference>
<dbReference type="InterPro" id="IPR032466">
    <property type="entry name" value="Metal_Hydrolase"/>
</dbReference>
<dbReference type="Pfam" id="PF01026">
    <property type="entry name" value="TatD_DNase"/>
    <property type="match status" value="1"/>
</dbReference>
<feature type="binding site" evidence="4">
    <location>
        <position position="6"/>
    </location>
    <ligand>
        <name>a divalent metal cation</name>
        <dbReference type="ChEBI" id="CHEBI:60240"/>
        <label>1</label>
    </ligand>
</feature>
<dbReference type="PIRSF" id="PIRSF005902">
    <property type="entry name" value="DNase_TatD"/>
    <property type="match status" value="1"/>
</dbReference>
<dbReference type="EMBL" id="RBII01000001">
    <property type="protein sequence ID" value="RKQ71372.1"/>
    <property type="molecule type" value="Genomic_DNA"/>
</dbReference>
<dbReference type="InterPro" id="IPR001130">
    <property type="entry name" value="TatD-like"/>
</dbReference>
<evidence type="ECO:0000256" key="1">
    <source>
        <dbReference type="ARBA" id="ARBA00009275"/>
    </source>
</evidence>
<gene>
    <name evidence="5" type="ORF">DES40_0687</name>
</gene>
<evidence type="ECO:0000256" key="3">
    <source>
        <dbReference type="ARBA" id="ARBA00022801"/>
    </source>
</evidence>
<dbReference type="InterPro" id="IPR015991">
    <property type="entry name" value="TatD/YcfH-like"/>
</dbReference>
<dbReference type="SUPFAM" id="SSF51556">
    <property type="entry name" value="Metallo-dependent hydrolases"/>
    <property type="match status" value="1"/>
</dbReference>
<dbReference type="PROSITE" id="PS01090">
    <property type="entry name" value="TATD_2"/>
    <property type="match status" value="1"/>
</dbReference>
<name>A0A420WKC5_9PROT</name>
<evidence type="ECO:0000256" key="2">
    <source>
        <dbReference type="ARBA" id="ARBA00022723"/>
    </source>
</evidence>
<dbReference type="Proteomes" id="UP000282211">
    <property type="component" value="Unassembled WGS sequence"/>
</dbReference>
<dbReference type="CDD" id="cd01310">
    <property type="entry name" value="TatD_DNAse"/>
    <property type="match status" value="1"/>
</dbReference>
<dbReference type="GO" id="GO:0005829">
    <property type="term" value="C:cytosol"/>
    <property type="evidence" value="ECO:0007669"/>
    <property type="project" value="TreeGrafter"/>
</dbReference>
<evidence type="ECO:0000313" key="5">
    <source>
        <dbReference type="EMBL" id="RKQ71372.1"/>
    </source>
</evidence>
<dbReference type="FunFam" id="3.20.20.140:FF:000005">
    <property type="entry name" value="TatD family hydrolase"/>
    <property type="match status" value="1"/>
</dbReference>
<dbReference type="NCBIfam" id="TIGR00010">
    <property type="entry name" value="YchF/TatD family DNA exonuclease"/>
    <property type="match status" value="1"/>
</dbReference>
<feature type="binding site" evidence="4">
    <location>
        <position position="128"/>
    </location>
    <ligand>
        <name>a divalent metal cation</name>
        <dbReference type="ChEBI" id="CHEBI:60240"/>
        <label>2</label>
    </ligand>
</feature>
<dbReference type="FunCoup" id="A0A420WKC5">
    <property type="interactions" value="457"/>
</dbReference>
<proteinExistence type="inferred from homology"/>
<accession>A0A420WKC5</accession>
<keyword evidence="6" id="KW-1185">Reference proteome</keyword>
<keyword evidence="3" id="KW-0378">Hydrolase</keyword>
<dbReference type="Gene3D" id="3.20.20.140">
    <property type="entry name" value="Metal-dependent hydrolases"/>
    <property type="match status" value="1"/>
</dbReference>
<dbReference type="GO" id="GO:0004536">
    <property type="term" value="F:DNA nuclease activity"/>
    <property type="evidence" value="ECO:0007669"/>
    <property type="project" value="InterPro"/>
</dbReference>
<dbReference type="GO" id="GO:0016788">
    <property type="term" value="F:hydrolase activity, acting on ester bonds"/>
    <property type="evidence" value="ECO:0007669"/>
    <property type="project" value="InterPro"/>
</dbReference>
<evidence type="ECO:0000313" key="6">
    <source>
        <dbReference type="Proteomes" id="UP000282211"/>
    </source>
</evidence>
<reference evidence="5 6" key="1">
    <citation type="submission" date="2018-10" db="EMBL/GenBank/DDBJ databases">
        <title>Genomic Encyclopedia of Type Strains, Phase IV (KMG-IV): sequencing the most valuable type-strain genomes for metagenomic binning, comparative biology and taxonomic classification.</title>
        <authorList>
            <person name="Goeker M."/>
        </authorList>
    </citation>
    <scope>NUCLEOTIDE SEQUENCE [LARGE SCALE GENOMIC DNA]</scope>
    <source>
        <strain evidence="5 6">DSM 22008</strain>
    </source>
</reference>
<dbReference type="InParanoid" id="A0A420WKC5"/>
<dbReference type="InterPro" id="IPR018228">
    <property type="entry name" value="DNase_TatD-rel_CS"/>
</dbReference>
<organism evidence="5 6">
    <name type="scientific">Litorimonas taeanensis</name>
    <dbReference type="NCBI Taxonomy" id="568099"/>
    <lineage>
        <taxon>Bacteria</taxon>
        <taxon>Pseudomonadati</taxon>
        <taxon>Pseudomonadota</taxon>
        <taxon>Alphaproteobacteria</taxon>
        <taxon>Maricaulales</taxon>
        <taxon>Robiginitomaculaceae</taxon>
    </lineage>
</organism>
<protein>
    <submittedName>
        <fullName evidence="5">TatD DNase family protein</fullName>
    </submittedName>
</protein>
<dbReference type="RefSeq" id="WP_121099149.1">
    <property type="nucleotide sequence ID" value="NZ_RBII01000001.1"/>
</dbReference>